<sequence>MTTLIRAEFRRLGSTRLWIWGLLAAVACGGLTGLIAVVGPENSSPPLPGLDTPDGVLLLLGLAGLTTFVPALFGTTAMGAEHRHQTITATFLFAPRRWTVLVAKLLVYATAGLAYGLVVVATAVLGLYAGAAVHGVKLGLPVGALTVTGLRIVLAMALFTVLGVAVGALVGNQLLAFVVVGAWFYAVENLLLFVPGLSAAYPYLPGGATSSLLGFTLLADQADELAGTGVRMLPAQLAGLLLLGYLLIATVTAIALPLRRDVA</sequence>
<keyword evidence="1" id="KW-1133">Transmembrane helix</keyword>
<proteinExistence type="predicted"/>
<organism evidence="2 3">
    <name type="scientific">Actinoalloteichus fjordicus</name>
    <dbReference type="NCBI Taxonomy" id="1612552"/>
    <lineage>
        <taxon>Bacteria</taxon>
        <taxon>Bacillati</taxon>
        <taxon>Actinomycetota</taxon>
        <taxon>Actinomycetes</taxon>
        <taxon>Pseudonocardiales</taxon>
        <taxon>Pseudonocardiaceae</taxon>
        <taxon>Actinoalloteichus</taxon>
    </lineage>
</organism>
<dbReference type="KEGG" id="acad:UA74_07660"/>
<feature type="transmembrane region" description="Helical" evidence="1">
    <location>
        <begin position="237"/>
        <end position="258"/>
    </location>
</feature>
<dbReference type="AlphaFoldDB" id="A0AAC9LA43"/>
<gene>
    <name evidence="2" type="ORF">UA74_07660</name>
</gene>
<reference evidence="3" key="1">
    <citation type="submission" date="2016-06" db="EMBL/GenBank/DDBJ databases">
        <title>Complete genome sequence of Actinoalloteichus fjordicus DSM 46855 (=ADI127-17), type strain of the new species Actinoalloteichus fjordicus.</title>
        <authorList>
            <person name="Ruckert C."/>
            <person name="Nouioui I."/>
            <person name="Willmese J."/>
            <person name="van Wezel G."/>
            <person name="Klenk H.-P."/>
            <person name="Kalinowski J."/>
            <person name="Zotchev S.B."/>
        </authorList>
    </citation>
    <scope>NUCLEOTIDE SEQUENCE [LARGE SCALE GENOMIC DNA]</scope>
    <source>
        <strain evidence="3">ADI127-7</strain>
    </source>
</reference>
<feature type="transmembrane region" description="Helical" evidence="1">
    <location>
        <begin position="58"/>
        <end position="80"/>
    </location>
</feature>
<name>A0AAC9LA43_9PSEU</name>
<accession>A0AAC9LA43</accession>
<evidence type="ECO:0000313" key="2">
    <source>
        <dbReference type="EMBL" id="APU13601.1"/>
    </source>
</evidence>
<feature type="transmembrane region" description="Helical" evidence="1">
    <location>
        <begin position="149"/>
        <end position="170"/>
    </location>
</feature>
<keyword evidence="1" id="KW-0472">Membrane</keyword>
<feature type="transmembrane region" description="Helical" evidence="1">
    <location>
        <begin position="182"/>
        <end position="204"/>
    </location>
</feature>
<protein>
    <submittedName>
        <fullName evidence="2">ABC-2 family transporter protein</fullName>
    </submittedName>
</protein>
<dbReference type="Proteomes" id="UP000185511">
    <property type="component" value="Chromosome"/>
</dbReference>
<evidence type="ECO:0000256" key="1">
    <source>
        <dbReference type="SAM" id="Phobius"/>
    </source>
</evidence>
<dbReference type="RefSeq" id="WP_075739668.1">
    <property type="nucleotide sequence ID" value="NZ_CP016076.1"/>
</dbReference>
<evidence type="ECO:0000313" key="3">
    <source>
        <dbReference type="Proteomes" id="UP000185511"/>
    </source>
</evidence>
<dbReference type="PROSITE" id="PS51257">
    <property type="entry name" value="PROKAR_LIPOPROTEIN"/>
    <property type="match status" value="1"/>
</dbReference>
<dbReference type="EMBL" id="CP016076">
    <property type="protein sequence ID" value="APU13601.1"/>
    <property type="molecule type" value="Genomic_DNA"/>
</dbReference>
<feature type="transmembrane region" description="Helical" evidence="1">
    <location>
        <begin position="101"/>
        <end position="129"/>
    </location>
</feature>
<keyword evidence="3" id="KW-1185">Reference proteome</keyword>
<keyword evidence="1" id="KW-0812">Transmembrane</keyword>
<feature type="transmembrane region" description="Helical" evidence="1">
    <location>
        <begin position="17"/>
        <end position="38"/>
    </location>
</feature>